<protein>
    <recommendedName>
        <fullName evidence="3">DUF3668 domain-containing protein</fullName>
    </recommendedName>
</protein>
<dbReference type="InterPro" id="IPR035892">
    <property type="entry name" value="C2_domain_sf"/>
</dbReference>
<dbReference type="GO" id="GO:1903724">
    <property type="term" value="P:positive regulation of centriole elongation"/>
    <property type="evidence" value="ECO:0007669"/>
    <property type="project" value="TreeGrafter"/>
</dbReference>
<evidence type="ECO:0000256" key="1">
    <source>
        <dbReference type="SAM" id="Coils"/>
    </source>
</evidence>
<dbReference type="Proteomes" id="UP001152759">
    <property type="component" value="Chromosome 5"/>
</dbReference>
<evidence type="ECO:0000259" key="3">
    <source>
        <dbReference type="Pfam" id="PF12416"/>
    </source>
</evidence>
<proteinExistence type="predicted"/>
<feature type="region of interest" description="Disordered" evidence="2">
    <location>
        <begin position="760"/>
        <end position="781"/>
    </location>
</feature>
<dbReference type="GO" id="GO:0005813">
    <property type="term" value="C:centrosome"/>
    <property type="evidence" value="ECO:0007669"/>
    <property type="project" value="TreeGrafter"/>
</dbReference>
<dbReference type="Gene3D" id="2.60.40.150">
    <property type="entry name" value="C2 domain"/>
    <property type="match status" value="1"/>
</dbReference>
<sequence>MEDLSGGIVQIVLNLNEGKGFEAFKQPIFVTASLNGHKLNSDAINPSSNPYFGTDLVWEAEKKTVKRLRTINTIIKLEFFCGVNGNDQDRIGFILCHLKSAQIISPRNNHKLVESWQKILGLKTRSKISRPEVLLSLRIEELSDAEITGVPTNYNTEPLQQSSSRSEFKNVPKPVYNDIHSPGEKPYVQIGPLHQTPEMFHFTVIIGPAQNLFKSFSEMLISSTSNCIHFAYSIFGEYVTLSPISDDSYLSKSSHFVKSSYSYLNSYLQQNNTLNLALYHGTNKIGSTRISLQPFSTKDVEFRYELESKNFFRIHEKCPIFFERDLGKLDSDFQPSVNVMITVTKIDPKFESCIISKTSSFENSKSVMDKHQGKFDEIKPDSAQITNESESQKHQETEVKMKQLEKTSSLPSMQDKIIPNAVDNYKILEPSLRSGSPSAVVQDRSPIICSLVIKIDSIIFKQLPIEGKFGFKLYHPKAAETISISWSEEVKEINKIFHFTQPLTAKMDFKLPSPNLKKLHEHPLEVFIEHPTGIFAQADFFLPSVNNKEYCCVGIAEANKEMACGCMQPVAFLYATLCLSSEDSLLQTNEKCLNQLANKELIYKVVEELEDWKEKQELMFKYKLKEKEETYLKNLSEEWEKQRKELERKLINELKSCEDLRKKLHSVIDGFHERFHHLTRREAEVSERAAEEERKAQVQKQCLAEASKKIEETMRAHKLFLCYLVLQKILTEKLAAATQSKLFFKEQWAKAVREIRQLRSGSEGSSLQKKNSEMSSRRRYEMNEEELNDAVMKKLNLRPDVLKEEEFEDFDIQNIEYDPVLLSPPFSLETVKEKELLKRSHLLSSGQESSNRKLNNCLRSHLSTS</sequence>
<dbReference type="InterPro" id="IPR022136">
    <property type="entry name" value="DUF3668"/>
</dbReference>
<gene>
    <name evidence="4" type="ORF">BEMITA_LOCUS9417</name>
</gene>
<feature type="domain" description="DUF3668" evidence="3">
    <location>
        <begin position="184"/>
        <end position="344"/>
    </location>
</feature>
<name>A0A9P0ADZ8_BEMTA</name>
<evidence type="ECO:0000313" key="4">
    <source>
        <dbReference type="EMBL" id="CAH0390715.1"/>
    </source>
</evidence>
<feature type="coiled-coil region" evidence="1">
    <location>
        <begin position="629"/>
        <end position="701"/>
    </location>
</feature>
<feature type="compositionally biased region" description="Polar residues" evidence="2">
    <location>
        <begin position="760"/>
        <end position="769"/>
    </location>
</feature>
<dbReference type="InterPro" id="IPR039893">
    <property type="entry name" value="CEP120-like"/>
</dbReference>
<evidence type="ECO:0000256" key="2">
    <source>
        <dbReference type="SAM" id="MobiDB-lite"/>
    </source>
</evidence>
<dbReference type="AlphaFoldDB" id="A0A9P0ADZ8"/>
<reference evidence="4" key="1">
    <citation type="submission" date="2021-12" db="EMBL/GenBank/DDBJ databases">
        <authorList>
            <person name="King R."/>
        </authorList>
    </citation>
    <scope>NUCLEOTIDE SEQUENCE</scope>
</reference>
<evidence type="ECO:0000313" key="5">
    <source>
        <dbReference type="Proteomes" id="UP001152759"/>
    </source>
</evidence>
<dbReference type="EMBL" id="OU963866">
    <property type="protein sequence ID" value="CAH0390715.1"/>
    <property type="molecule type" value="Genomic_DNA"/>
</dbReference>
<accession>A0A9P0ADZ8</accession>
<feature type="region of interest" description="Disordered" evidence="2">
    <location>
        <begin position="842"/>
        <end position="865"/>
    </location>
</feature>
<dbReference type="PANTHER" id="PTHR21574">
    <property type="entry name" value="CENTROSOMAL PROTEIN OF 120 KDA"/>
    <property type="match status" value="1"/>
</dbReference>
<feature type="compositionally biased region" description="Basic and acidic residues" evidence="2">
    <location>
        <begin position="770"/>
        <end position="781"/>
    </location>
</feature>
<dbReference type="Pfam" id="PF12416">
    <property type="entry name" value="DUF3668"/>
    <property type="match status" value="1"/>
</dbReference>
<dbReference type="PANTHER" id="PTHR21574:SF0">
    <property type="entry name" value="CENTROSOMAL PROTEIN OF 120 KDA"/>
    <property type="match status" value="1"/>
</dbReference>
<keyword evidence="1" id="KW-0175">Coiled coil</keyword>
<organism evidence="4 5">
    <name type="scientific">Bemisia tabaci</name>
    <name type="common">Sweetpotato whitefly</name>
    <name type="synonym">Aleurodes tabaci</name>
    <dbReference type="NCBI Taxonomy" id="7038"/>
    <lineage>
        <taxon>Eukaryota</taxon>
        <taxon>Metazoa</taxon>
        <taxon>Ecdysozoa</taxon>
        <taxon>Arthropoda</taxon>
        <taxon>Hexapoda</taxon>
        <taxon>Insecta</taxon>
        <taxon>Pterygota</taxon>
        <taxon>Neoptera</taxon>
        <taxon>Paraneoptera</taxon>
        <taxon>Hemiptera</taxon>
        <taxon>Sternorrhyncha</taxon>
        <taxon>Aleyrodoidea</taxon>
        <taxon>Aleyrodidae</taxon>
        <taxon>Aleyrodinae</taxon>
        <taxon>Bemisia</taxon>
    </lineage>
</organism>
<keyword evidence="5" id="KW-1185">Reference proteome</keyword>